<feature type="compositionally biased region" description="Polar residues" evidence="1">
    <location>
        <begin position="1"/>
        <end position="26"/>
    </location>
</feature>
<dbReference type="VEuPathDB" id="CryptoDB:Vbra_6064"/>
<evidence type="ECO:0000313" key="3">
    <source>
        <dbReference type="Proteomes" id="UP000041254"/>
    </source>
</evidence>
<dbReference type="SUPFAM" id="SSF47391">
    <property type="entry name" value="Dimerization-anchoring domain of cAMP-dependent PK regulatory subunit"/>
    <property type="match status" value="1"/>
</dbReference>
<proteinExistence type="predicted"/>
<evidence type="ECO:0000256" key="1">
    <source>
        <dbReference type="SAM" id="MobiDB-lite"/>
    </source>
</evidence>
<dbReference type="Proteomes" id="UP000041254">
    <property type="component" value="Unassembled WGS sequence"/>
</dbReference>
<sequence length="95" mass="11015">MDSQQPEPQGVSPSGAPTTLTRPQQEQLDKDKVRMHMQNERYLRAHPELKHLIGTFVQQTLEYKPDNLLEFAGRFFTRSDLYAMVKVKSKELIQA</sequence>
<dbReference type="AlphaFoldDB" id="A0A0G4FXE9"/>
<keyword evidence="3" id="KW-1185">Reference proteome</keyword>
<dbReference type="CDD" id="cd22971">
    <property type="entry name" value="DD_RIIAD1"/>
    <property type="match status" value="1"/>
</dbReference>
<dbReference type="InterPro" id="IPR059162">
    <property type="entry name" value="RIIAD1"/>
</dbReference>
<organism evidence="2 3">
    <name type="scientific">Vitrella brassicaformis (strain CCMP3155)</name>
    <dbReference type="NCBI Taxonomy" id="1169540"/>
    <lineage>
        <taxon>Eukaryota</taxon>
        <taxon>Sar</taxon>
        <taxon>Alveolata</taxon>
        <taxon>Colpodellida</taxon>
        <taxon>Vitrellaceae</taxon>
        <taxon>Vitrella</taxon>
    </lineage>
</organism>
<gene>
    <name evidence="2" type="ORF">Vbra_6064</name>
</gene>
<dbReference type="OrthoDB" id="10249338at2759"/>
<dbReference type="InParanoid" id="A0A0G4FXE9"/>
<feature type="region of interest" description="Disordered" evidence="1">
    <location>
        <begin position="1"/>
        <end position="30"/>
    </location>
</feature>
<reference evidence="2 3" key="1">
    <citation type="submission" date="2014-11" db="EMBL/GenBank/DDBJ databases">
        <authorList>
            <person name="Zhu J."/>
            <person name="Qi W."/>
            <person name="Song R."/>
        </authorList>
    </citation>
    <scope>NUCLEOTIDE SEQUENCE [LARGE SCALE GENOMIC DNA]</scope>
</reference>
<accession>A0A0G4FXE9</accession>
<dbReference type="EMBL" id="CDMY01000520">
    <property type="protein sequence ID" value="CEM20089.1"/>
    <property type="molecule type" value="Genomic_DNA"/>
</dbReference>
<name>A0A0G4FXE9_VITBC</name>
<protein>
    <recommendedName>
        <fullName evidence="4">RIIa domain-containing protein</fullName>
    </recommendedName>
</protein>
<evidence type="ECO:0000313" key="2">
    <source>
        <dbReference type="EMBL" id="CEM20089.1"/>
    </source>
</evidence>
<evidence type="ECO:0008006" key="4">
    <source>
        <dbReference type="Google" id="ProtNLM"/>
    </source>
</evidence>
<dbReference type="OMA" id="HEYFARD"/>